<comment type="caution">
    <text evidence="1">The sequence shown here is derived from an EMBL/GenBank/DDBJ whole genome shotgun (WGS) entry which is preliminary data.</text>
</comment>
<dbReference type="EMBL" id="BPLR01010675">
    <property type="protein sequence ID" value="GIY40913.1"/>
    <property type="molecule type" value="Genomic_DNA"/>
</dbReference>
<protein>
    <submittedName>
        <fullName evidence="1">Uncharacterized protein</fullName>
    </submittedName>
</protein>
<accession>A0AAV4T2J7</accession>
<evidence type="ECO:0000313" key="2">
    <source>
        <dbReference type="Proteomes" id="UP001054945"/>
    </source>
</evidence>
<gene>
    <name evidence="1" type="ORF">CEXT_749601</name>
</gene>
<dbReference type="AlphaFoldDB" id="A0AAV4T2J7"/>
<name>A0AAV4T2J7_CAEEX</name>
<keyword evidence="2" id="KW-1185">Reference proteome</keyword>
<organism evidence="1 2">
    <name type="scientific">Caerostris extrusa</name>
    <name type="common">Bark spider</name>
    <name type="synonym">Caerostris bankana</name>
    <dbReference type="NCBI Taxonomy" id="172846"/>
    <lineage>
        <taxon>Eukaryota</taxon>
        <taxon>Metazoa</taxon>
        <taxon>Ecdysozoa</taxon>
        <taxon>Arthropoda</taxon>
        <taxon>Chelicerata</taxon>
        <taxon>Arachnida</taxon>
        <taxon>Araneae</taxon>
        <taxon>Araneomorphae</taxon>
        <taxon>Entelegynae</taxon>
        <taxon>Araneoidea</taxon>
        <taxon>Araneidae</taxon>
        <taxon>Caerostris</taxon>
    </lineage>
</organism>
<sequence length="92" mass="10297">MKLIRFGSLSESVAVKADVTVPTKPKVLPLVYSKTVWLMCEALGIEASLASFEEARVEKMRFKTIKRSKVPIVNSKEIWLFCQALGLRAELA</sequence>
<proteinExistence type="predicted"/>
<dbReference type="Proteomes" id="UP001054945">
    <property type="component" value="Unassembled WGS sequence"/>
</dbReference>
<reference evidence="1 2" key="1">
    <citation type="submission" date="2021-06" db="EMBL/GenBank/DDBJ databases">
        <title>Caerostris extrusa draft genome.</title>
        <authorList>
            <person name="Kono N."/>
            <person name="Arakawa K."/>
        </authorList>
    </citation>
    <scope>NUCLEOTIDE SEQUENCE [LARGE SCALE GENOMIC DNA]</scope>
</reference>
<evidence type="ECO:0000313" key="1">
    <source>
        <dbReference type="EMBL" id="GIY40913.1"/>
    </source>
</evidence>